<organism evidence="6 7">
    <name type="scientific">Wohlfahrtiimonas chitiniclastica</name>
    <dbReference type="NCBI Taxonomy" id="400946"/>
    <lineage>
        <taxon>Bacteria</taxon>
        <taxon>Pseudomonadati</taxon>
        <taxon>Pseudomonadota</taxon>
        <taxon>Gammaproteobacteria</taxon>
        <taxon>Cardiobacteriales</taxon>
        <taxon>Ignatzschineriaceae</taxon>
        <taxon>Wohlfahrtiimonas</taxon>
    </lineage>
</organism>
<dbReference type="RefSeq" id="WP_213403279.1">
    <property type="nucleotide sequence ID" value="NZ_JAGIBT010000001.1"/>
</dbReference>
<sequence>MTLQRAKFCILATTDLHAHVTNYDYYRDQSLLDVGLMGLADEIEKIRRIEPNTLLLDNGDCLQGNPIGNYLRDDAMVHQHPIITLMNGLQYDGATLGNHEFDFGLPYLHKAIQDWHHPVTSANIETAAGKPWLPPYLLLQRSITMEKGAPQPITIGVIGAVPPQVMLWNHKVLSEDPNERLVVKDITTSIAHYVKEMKTKGADLIVVLSHSGVSDRPYQMGAENSVTYIAEIEGVDAIVAGHAHGVMAEKMGSRAVPVVMPGAFGQYLGCVNFTLTHDATGWHIEHAMPELIENGGQGDAKHPLFPCVAREHALTLARMNAPIGRNVTDFSSAMSLVEDDACIELIGQAQLWYGAQLLASLGVEKRPILSAVPAFKVGGRKNAPHDFTWIEPGILSFKNVADLYPFNNQLAILRINGRDLREWLECANSIYFTIDEGQSAAQPLINWVKHRGYNRDVIKGVEYTVDVQQPRRYNGECRLVNEAARRIVDLTHEGKWVRDEDEFFLITNQYRAYAGKFPGSGEHAVVTLSTDELPTIIAEYLMHQVANEGRIRVVPTFNWQLACRAKVRYETAPDEKAAQYIQTYMPTWQRCQGLDEDGFAIYICPDIE</sequence>
<evidence type="ECO:0000256" key="2">
    <source>
        <dbReference type="ARBA" id="ARBA00022729"/>
    </source>
</evidence>
<dbReference type="InterPro" id="IPR006146">
    <property type="entry name" value="5'-Nucleotdase_CS"/>
</dbReference>
<keyword evidence="3" id="KW-0378">Hydrolase</keyword>
<dbReference type="GO" id="GO:0016788">
    <property type="term" value="F:hydrolase activity, acting on ester bonds"/>
    <property type="evidence" value="ECO:0007669"/>
    <property type="project" value="InterPro"/>
</dbReference>
<dbReference type="PROSITE" id="PS00786">
    <property type="entry name" value="5_NUCLEOTIDASE_2"/>
    <property type="match status" value="1"/>
</dbReference>
<comment type="similarity">
    <text evidence="1 3">Belongs to the 5'-nucleotidase family.</text>
</comment>
<evidence type="ECO:0000256" key="1">
    <source>
        <dbReference type="ARBA" id="ARBA00006654"/>
    </source>
</evidence>
<dbReference type="GO" id="GO:0046872">
    <property type="term" value="F:metal ion binding"/>
    <property type="evidence" value="ECO:0007669"/>
    <property type="project" value="InterPro"/>
</dbReference>
<comment type="caution">
    <text evidence="6">The sequence shown here is derived from an EMBL/GenBank/DDBJ whole genome shotgun (WGS) entry which is preliminary data.</text>
</comment>
<keyword evidence="2" id="KW-0732">Signal</keyword>
<proteinExistence type="inferred from homology"/>
<dbReference type="NCBIfam" id="NF006938">
    <property type="entry name" value="PRK09420.1"/>
    <property type="match status" value="1"/>
</dbReference>
<dbReference type="Pfam" id="PF00149">
    <property type="entry name" value="Metallophos"/>
    <property type="match status" value="1"/>
</dbReference>
<accession>A0AB35BXL8</accession>
<dbReference type="SUPFAM" id="SSF56300">
    <property type="entry name" value="Metallo-dependent phosphatases"/>
    <property type="match status" value="1"/>
</dbReference>
<evidence type="ECO:0000259" key="4">
    <source>
        <dbReference type="Pfam" id="PF00149"/>
    </source>
</evidence>
<feature type="domain" description="5'-Nucleotidase C-terminal" evidence="5">
    <location>
        <begin position="387"/>
        <end position="515"/>
    </location>
</feature>
<dbReference type="GO" id="GO:0030288">
    <property type="term" value="C:outer membrane-bounded periplasmic space"/>
    <property type="evidence" value="ECO:0007669"/>
    <property type="project" value="TreeGrafter"/>
</dbReference>
<dbReference type="Gene3D" id="3.90.780.10">
    <property type="entry name" value="5'-Nucleotidase, C-terminal domain"/>
    <property type="match status" value="1"/>
</dbReference>
<dbReference type="Proteomes" id="UP000680020">
    <property type="component" value="Unassembled WGS sequence"/>
</dbReference>
<dbReference type="PRINTS" id="PR01607">
    <property type="entry name" value="APYRASEFAMLY"/>
</dbReference>
<dbReference type="AlphaFoldDB" id="A0AB35BXL8"/>
<dbReference type="InterPro" id="IPR036907">
    <property type="entry name" value="5'-Nucleotdase_C_sf"/>
</dbReference>
<dbReference type="PANTHER" id="PTHR11575">
    <property type="entry name" value="5'-NUCLEOTIDASE-RELATED"/>
    <property type="match status" value="1"/>
</dbReference>
<reference evidence="6" key="1">
    <citation type="submission" date="2021-03" db="EMBL/GenBank/DDBJ databases">
        <title>Identification and antibiotic profiling of Wohlfahrtiimonas chitiniclastica, an underestimated human pathogen.</title>
        <authorList>
            <person name="Kopf A."/>
            <person name="Bunk B."/>
            <person name="Coldewey S."/>
            <person name="Gunzer F."/>
            <person name="Riedel T."/>
            <person name="Schroettner P."/>
        </authorList>
    </citation>
    <scope>NUCLEOTIDE SEQUENCE</scope>
    <source>
        <strain evidence="6">DSM 100917</strain>
    </source>
</reference>
<dbReference type="InterPro" id="IPR008334">
    <property type="entry name" value="5'-Nucleotdase_C"/>
</dbReference>
<dbReference type="Gene3D" id="3.60.21.10">
    <property type="match status" value="1"/>
</dbReference>
<evidence type="ECO:0000256" key="3">
    <source>
        <dbReference type="RuleBase" id="RU362119"/>
    </source>
</evidence>
<evidence type="ECO:0000313" key="6">
    <source>
        <dbReference type="EMBL" id="MBS7823791.1"/>
    </source>
</evidence>
<dbReference type="EMBL" id="JAGIBU010000001">
    <property type="protein sequence ID" value="MBS7823791.1"/>
    <property type="molecule type" value="Genomic_DNA"/>
</dbReference>
<gene>
    <name evidence="6" type="ORF">J7561_01075</name>
</gene>
<feature type="domain" description="Calcineurin-like phosphoesterase" evidence="4">
    <location>
        <begin position="10"/>
        <end position="244"/>
    </location>
</feature>
<dbReference type="InterPro" id="IPR006179">
    <property type="entry name" value="5_nucleotidase/apyrase"/>
</dbReference>
<dbReference type="Pfam" id="PF02872">
    <property type="entry name" value="5_nucleotid_C"/>
    <property type="match status" value="1"/>
</dbReference>
<dbReference type="GO" id="GO:0000166">
    <property type="term" value="F:nucleotide binding"/>
    <property type="evidence" value="ECO:0007669"/>
    <property type="project" value="UniProtKB-KW"/>
</dbReference>
<dbReference type="PANTHER" id="PTHR11575:SF6">
    <property type="entry name" value="2',3'-CYCLIC-NUCLEOTIDE 2'-PHOSPHODIESTERASE_3'-NUCLEOTIDASE"/>
    <property type="match status" value="1"/>
</dbReference>
<evidence type="ECO:0000259" key="5">
    <source>
        <dbReference type="Pfam" id="PF02872"/>
    </source>
</evidence>
<dbReference type="SUPFAM" id="SSF55816">
    <property type="entry name" value="5'-nucleotidase (syn. UDP-sugar hydrolase), C-terminal domain"/>
    <property type="match status" value="1"/>
</dbReference>
<evidence type="ECO:0000313" key="7">
    <source>
        <dbReference type="Proteomes" id="UP000680020"/>
    </source>
</evidence>
<name>A0AB35BXL8_9GAMM</name>
<protein>
    <submittedName>
        <fullName evidence="6">Bifunctional 2',3'-cyclic-nucleotide 2'-phosphodiesterase/3'-nucleotidase</fullName>
    </submittedName>
</protein>
<dbReference type="InterPro" id="IPR004843">
    <property type="entry name" value="Calcineurin-like_PHP"/>
</dbReference>
<dbReference type="GO" id="GO:0009166">
    <property type="term" value="P:nucleotide catabolic process"/>
    <property type="evidence" value="ECO:0007669"/>
    <property type="project" value="InterPro"/>
</dbReference>
<dbReference type="InterPro" id="IPR029052">
    <property type="entry name" value="Metallo-depent_PP-like"/>
</dbReference>
<keyword evidence="3" id="KW-0547">Nucleotide-binding</keyword>